<dbReference type="AlphaFoldDB" id="A0A133VB97"/>
<evidence type="ECO:0000313" key="2">
    <source>
        <dbReference type="Proteomes" id="UP000070405"/>
    </source>
</evidence>
<dbReference type="Proteomes" id="UP000070405">
    <property type="component" value="Unassembled WGS sequence"/>
</dbReference>
<comment type="caution">
    <text evidence="1">The sequence shown here is derived from an EMBL/GenBank/DDBJ whole genome shotgun (WGS) entry which is preliminary data.</text>
</comment>
<sequence>MLGNKWLCEPDDERKSWCFLVVELNGGNAGREIAGWQIGYGNPKKMVKTVEKSGAGEEETIKTLVEEISRCEKVGAPVITPGRRGTQALRTRLLLLGEKNTPLRRVGFVHVQGLLEEHFLDSELPRIPDVGLSEAAERMGVGEKGAEKVELLRKIFLRVGSLISENPLQVVE</sequence>
<keyword evidence="2" id="KW-1185">Reference proteome</keyword>
<gene>
    <name evidence="1" type="ORF">AKJ47_01755</name>
</gene>
<evidence type="ECO:0000313" key="1">
    <source>
        <dbReference type="EMBL" id="KXB03723.1"/>
    </source>
</evidence>
<protein>
    <submittedName>
        <fullName evidence="1">Uncharacterized protein</fullName>
    </submittedName>
</protein>
<organism evidence="1 2">
    <name type="scientific">candidate division MSBL1 archaeon SCGC-AAA261G05</name>
    <dbReference type="NCBI Taxonomy" id="1698276"/>
    <lineage>
        <taxon>Archaea</taxon>
        <taxon>Methanobacteriati</taxon>
        <taxon>Methanobacteriota</taxon>
        <taxon>candidate division MSBL1</taxon>
    </lineage>
</organism>
<proteinExistence type="predicted"/>
<name>A0A133VB97_9EURY</name>
<accession>A0A133VB97</accession>
<reference evidence="1 2" key="1">
    <citation type="journal article" date="2016" name="Sci. Rep.">
        <title>Metabolic traits of an uncultured archaeal lineage -MSBL1- from brine pools of the Red Sea.</title>
        <authorList>
            <person name="Mwirichia R."/>
            <person name="Alam I."/>
            <person name="Rashid M."/>
            <person name="Vinu M."/>
            <person name="Ba-Alawi W."/>
            <person name="Anthony Kamau A."/>
            <person name="Kamanda Ngugi D."/>
            <person name="Goker M."/>
            <person name="Klenk H.P."/>
            <person name="Bajic V."/>
            <person name="Stingl U."/>
        </authorList>
    </citation>
    <scope>NUCLEOTIDE SEQUENCE [LARGE SCALE GENOMIC DNA]</scope>
    <source>
        <strain evidence="1">SCGC-AAA261G05</strain>
    </source>
</reference>
<dbReference type="EMBL" id="LHYA01000016">
    <property type="protein sequence ID" value="KXB03723.1"/>
    <property type="molecule type" value="Genomic_DNA"/>
</dbReference>